<organism evidence="2 3">
    <name type="scientific">Aggregatimonas sangjinii</name>
    <dbReference type="NCBI Taxonomy" id="2583587"/>
    <lineage>
        <taxon>Bacteria</taxon>
        <taxon>Pseudomonadati</taxon>
        <taxon>Bacteroidota</taxon>
        <taxon>Flavobacteriia</taxon>
        <taxon>Flavobacteriales</taxon>
        <taxon>Flavobacteriaceae</taxon>
        <taxon>Aggregatimonas</taxon>
    </lineage>
</organism>
<dbReference type="AlphaFoldDB" id="A0A5B7SQQ4"/>
<evidence type="ECO:0008006" key="4">
    <source>
        <dbReference type="Google" id="ProtNLM"/>
    </source>
</evidence>
<name>A0A5B7SQQ4_9FLAO</name>
<evidence type="ECO:0000313" key="2">
    <source>
        <dbReference type="EMBL" id="QCX00552.1"/>
    </source>
</evidence>
<feature type="chain" id="PRO_5023000508" description="DUF1735 domain-containing protein" evidence="1">
    <location>
        <begin position="23"/>
        <end position="170"/>
    </location>
</feature>
<keyword evidence="3" id="KW-1185">Reference proteome</keyword>
<dbReference type="KEGG" id="asag:FGM00_10670"/>
<accession>A0A5B7SQQ4</accession>
<dbReference type="InterPro" id="IPR045607">
    <property type="entry name" value="DUF6452"/>
</dbReference>
<dbReference type="EMBL" id="CP040710">
    <property type="protein sequence ID" value="QCX00552.1"/>
    <property type="molecule type" value="Genomic_DNA"/>
</dbReference>
<feature type="signal peptide" evidence="1">
    <location>
        <begin position="1"/>
        <end position="22"/>
    </location>
</feature>
<dbReference type="OrthoDB" id="663527at2"/>
<protein>
    <recommendedName>
        <fullName evidence="4">DUF1735 domain-containing protein</fullName>
    </recommendedName>
</protein>
<reference evidence="2 3" key="1">
    <citation type="submission" date="2019-05" db="EMBL/GenBank/DDBJ databases">
        <title>Genome sequencing of F202Z8.</title>
        <authorList>
            <person name="Kwon Y.M."/>
        </authorList>
    </citation>
    <scope>NUCLEOTIDE SEQUENCE [LARGE SCALE GENOMIC DNA]</scope>
    <source>
        <strain evidence="2 3">F202Z8</strain>
    </source>
</reference>
<sequence length="170" mass="18925">MKLLKTALLLLLLCLVFHTCEKDDICVDGDTPQLVIGFYDFEDREVLKEVPTLIIRGDDGSDTELETISFVANDSNTVSLPLRPTMAATVFILSQNPTPNDTTTVNTDTISLTYETTDKFVSRACGFVANYDNVEASFTTEADDGNWIKDIEVIVPLIENSNETHVKIYH</sequence>
<dbReference type="Proteomes" id="UP000310017">
    <property type="component" value="Chromosome"/>
</dbReference>
<dbReference type="Pfam" id="PF20050">
    <property type="entry name" value="DUF6452"/>
    <property type="match status" value="1"/>
</dbReference>
<dbReference type="RefSeq" id="WP_138852897.1">
    <property type="nucleotide sequence ID" value="NZ_CP040710.1"/>
</dbReference>
<evidence type="ECO:0000313" key="3">
    <source>
        <dbReference type="Proteomes" id="UP000310017"/>
    </source>
</evidence>
<gene>
    <name evidence="2" type="ORF">FGM00_10670</name>
</gene>
<proteinExistence type="predicted"/>
<keyword evidence="1" id="KW-0732">Signal</keyword>
<evidence type="ECO:0000256" key="1">
    <source>
        <dbReference type="SAM" id="SignalP"/>
    </source>
</evidence>